<gene>
    <name evidence="5" type="ORF">A3G33_06850</name>
</gene>
<dbReference type="PANTHER" id="PTHR43179">
    <property type="entry name" value="RHAMNOSYLTRANSFERASE WBBL"/>
    <property type="match status" value="1"/>
</dbReference>
<dbReference type="Pfam" id="PF00535">
    <property type="entry name" value="Glycos_transf_2"/>
    <property type="match status" value="1"/>
</dbReference>
<protein>
    <recommendedName>
        <fullName evidence="4">Glycosyltransferase 2-like domain-containing protein</fullName>
    </recommendedName>
</protein>
<comment type="similarity">
    <text evidence="1">Belongs to the glycosyltransferase 2 family.</text>
</comment>
<feature type="domain" description="Glycosyltransferase 2-like" evidence="4">
    <location>
        <begin position="6"/>
        <end position="159"/>
    </location>
</feature>
<proteinExistence type="inferred from homology"/>
<name>A0A1G1KZ70_9BACT</name>
<dbReference type="AlphaFoldDB" id="A0A1G1KZ70"/>
<dbReference type="GO" id="GO:0016757">
    <property type="term" value="F:glycosyltransferase activity"/>
    <property type="evidence" value="ECO:0007669"/>
    <property type="project" value="UniProtKB-KW"/>
</dbReference>
<sequence length="311" mass="35991">MRVDLFILNYNGEKYVLPCIDSFLQAMRNSKHDCQLIVIDNSSTDQSVASIKNRYPSVRVMSMPNRVLCSFNDVVLQSKADIVFLLNNDLRATPECIDPMVDIFVTHPDTFLVAPKSYSMDGSFEGGKSTAFISLGGFGTTCHFKGFEEHANRFGYTFATGFGAFDRKKFIELKGYDDLYLPGRLEDSDIALRAWRMGWKCFYQPLSVIHHIGAKSFDERFSKKGTLKLAHRNSFLFFWKNISDKPYWLAHIFFVIPRIFYMLLKGDLGFFTGFLEALGKIKIVWHKRRENKLIKYSLSDRQVLELFRHEN</sequence>
<reference evidence="5 6" key="1">
    <citation type="journal article" date="2016" name="Nat. Commun.">
        <title>Thousands of microbial genomes shed light on interconnected biogeochemical processes in an aquifer system.</title>
        <authorList>
            <person name="Anantharaman K."/>
            <person name="Brown C.T."/>
            <person name="Hug L.A."/>
            <person name="Sharon I."/>
            <person name="Castelle C.J."/>
            <person name="Probst A.J."/>
            <person name="Thomas B.C."/>
            <person name="Singh A."/>
            <person name="Wilkins M.J."/>
            <person name="Karaoz U."/>
            <person name="Brodie E.L."/>
            <person name="Williams K.H."/>
            <person name="Hubbard S.S."/>
            <person name="Banfield J.F."/>
        </authorList>
    </citation>
    <scope>NUCLEOTIDE SEQUENCE [LARGE SCALE GENOMIC DNA]</scope>
</reference>
<accession>A0A1G1KZ70</accession>
<dbReference type="InterPro" id="IPR029044">
    <property type="entry name" value="Nucleotide-diphossugar_trans"/>
</dbReference>
<evidence type="ECO:0000256" key="3">
    <source>
        <dbReference type="ARBA" id="ARBA00022679"/>
    </source>
</evidence>
<evidence type="ECO:0000256" key="1">
    <source>
        <dbReference type="ARBA" id="ARBA00006739"/>
    </source>
</evidence>
<dbReference type="PANTHER" id="PTHR43179:SF12">
    <property type="entry name" value="GALACTOFURANOSYLTRANSFERASE GLFT2"/>
    <property type="match status" value="1"/>
</dbReference>
<dbReference type="SUPFAM" id="SSF53448">
    <property type="entry name" value="Nucleotide-diphospho-sugar transferases"/>
    <property type="match status" value="1"/>
</dbReference>
<evidence type="ECO:0000259" key="4">
    <source>
        <dbReference type="Pfam" id="PF00535"/>
    </source>
</evidence>
<dbReference type="Gene3D" id="3.90.550.10">
    <property type="entry name" value="Spore Coat Polysaccharide Biosynthesis Protein SpsA, Chain A"/>
    <property type="match status" value="1"/>
</dbReference>
<evidence type="ECO:0000256" key="2">
    <source>
        <dbReference type="ARBA" id="ARBA00022676"/>
    </source>
</evidence>
<dbReference type="EMBL" id="MHFR01000037">
    <property type="protein sequence ID" value="OGW97949.1"/>
    <property type="molecule type" value="Genomic_DNA"/>
</dbReference>
<evidence type="ECO:0000313" key="5">
    <source>
        <dbReference type="EMBL" id="OGW97949.1"/>
    </source>
</evidence>
<keyword evidence="3" id="KW-0808">Transferase</keyword>
<organism evidence="5 6">
    <name type="scientific">Candidatus Danuiimicrobium aquiferis</name>
    <dbReference type="NCBI Taxonomy" id="1801832"/>
    <lineage>
        <taxon>Bacteria</taxon>
        <taxon>Pseudomonadati</taxon>
        <taxon>Candidatus Omnitrophota</taxon>
        <taxon>Candidatus Danuiimicrobium</taxon>
    </lineage>
</organism>
<comment type="caution">
    <text evidence="5">The sequence shown here is derived from an EMBL/GenBank/DDBJ whole genome shotgun (WGS) entry which is preliminary data.</text>
</comment>
<dbReference type="Proteomes" id="UP000178187">
    <property type="component" value="Unassembled WGS sequence"/>
</dbReference>
<evidence type="ECO:0000313" key="6">
    <source>
        <dbReference type="Proteomes" id="UP000178187"/>
    </source>
</evidence>
<keyword evidence="2" id="KW-0328">Glycosyltransferase</keyword>
<dbReference type="InterPro" id="IPR001173">
    <property type="entry name" value="Glyco_trans_2-like"/>
</dbReference>